<keyword evidence="6" id="KW-0347">Helicase</keyword>
<keyword evidence="9 13" id="KW-0234">DNA repair</keyword>
<keyword evidence="2 13" id="KW-0963">Cytoplasm</keyword>
<comment type="similarity">
    <text evidence="10 13">In the N-terminal section; belongs to the UvrB family.</text>
</comment>
<dbReference type="NCBIfam" id="TIGR00580">
    <property type="entry name" value="mfd"/>
    <property type="match status" value="1"/>
</dbReference>
<dbReference type="Gene3D" id="3.40.50.300">
    <property type="entry name" value="P-loop containing nucleotide triphosphate hydrolases"/>
    <property type="match status" value="2"/>
</dbReference>
<dbReference type="RefSeq" id="WP_014237439.1">
    <property type="nucleotide sequence ID" value="NC_016616.1"/>
</dbReference>
<protein>
    <recommendedName>
        <fullName evidence="12 13">Transcription-repair-coupling factor</fullName>
        <shortName evidence="13">TRCF</shortName>
        <ecNumber evidence="13">3.6.4.-</ecNumber>
    </recommendedName>
</protein>
<dbReference type="Gene3D" id="3.40.50.11180">
    <property type="match status" value="1"/>
</dbReference>
<dbReference type="InterPro" id="IPR037235">
    <property type="entry name" value="TRCF-like_C_D7"/>
</dbReference>
<dbReference type="eggNOG" id="COG1197">
    <property type="taxonomic scope" value="Bacteria"/>
</dbReference>
<dbReference type="GO" id="GO:0006355">
    <property type="term" value="P:regulation of DNA-templated transcription"/>
    <property type="evidence" value="ECO:0007669"/>
    <property type="project" value="UniProtKB-UniRule"/>
</dbReference>
<dbReference type="InterPro" id="IPR027417">
    <property type="entry name" value="P-loop_NTPase"/>
</dbReference>
<dbReference type="FunFam" id="3.40.50.300:FF:000300">
    <property type="entry name" value="Transcription-repair-coupling factor"/>
    <property type="match status" value="1"/>
</dbReference>
<dbReference type="HAMAP" id="MF_00969">
    <property type="entry name" value="TRCF"/>
    <property type="match status" value="1"/>
</dbReference>
<dbReference type="PROSITE" id="PS51194">
    <property type="entry name" value="HELICASE_CTER"/>
    <property type="match status" value="1"/>
</dbReference>
<gene>
    <name evidence="13" type="primary">mfd</name>
    <name evidence="17" type="ordered locus">Dsui_2385</name>
</gene>
<dbReference type="InterPro" id="IPR014001">
    <property type="entry name" value="Helicase_ATP-bd"/>
</dbReference>
<dbReference type="Pfam" id="PF00270">
    <property type="entry name" value="DEAD"/>
    <property type="match status" value="1"/>
</dbReference>
<proteinExistence type="inferred from homology"/>
<dbReference type="FunFam" id="3.40.50.300:FF:000546">
    <property type="entry name" value="Transcription-repair-coupling factor"/>
    <property type="match status" value="1"/>
</dbReference>
<dbReference type="InterPro" id="IPR003711">
    <property type="entry name" value="CarD-like/TRCF_RID"/>
</dbReference>
<dbReference type="Gene3D" id="2.40.10.170">
    <property type="match status" value="1"/>
</dbReference>
<sequence length="1198" mass="132591">MNLPRLHCGASPAPASANGSAPAGPAPLGYNPASPACLIYLLVSASTSPALPELPPEISRALAQLPRSGERLHLPPLAGSADALALARLGSQARSQKRLLAVLTASPADAQRLLEEIPWFAPDLKVRLLPDWETLPYDNFSPHHDLVSERLATLYAVSRGECEVLLVPATTAVYRLTPPSYLAAYTFFLKKGEKLDAEQFRSQLTLAGYTHVTQVVSPGEYSIRGGLVDLFPMGSALPYRIDLFDEEIETLRTFDADTQRSLYPVPEIRLLPAREFPLDDGGRTRFRQRFREVFEGDPAKSGIYKDVSNGVPSAGIEYWLPLFFEETATLFDYLPKDAVLCQHRDVALALQDFWRDTQSRYNMLAGDKARPLLPPAELFLSEEQFFVAAKDYAKLILGTPAEGMPPLATAVPTVAVERRAEDPLTALKQFIAGRQGRRTLLLAESAGRRETLQQLLLEHGLKPAASADFAAFLGGDAPLALGVAPLQSGFCLDGLAIITETELYAGSPNRRSRQNAQRRASMDNWLRDLTELKVGDPVVHESHGIGRYMGLLHLDLGEGDTEFLELHYANEAKLYVPVSQLHVISRYSGNEPDAAPLHSLGSGQWEKAKKKAAEQARDTAAELLALYAARAARQGHAFAFTENDYEAFADGFGFEETEDQATAIAAVIEDMKSGKPMDRLVCGDVGFGKTEVALRAAFVAVAGGKQVAVLCPTTLLCEQHYQTFKDRFADWPVQIAELSRFKTAKETAQAMKDLEAGKIDIVIGTHKLLSKEMKFDRLGLVMIDEEHRFGVRQKEALKALRAEVDVLTLTATPIPRTLAMSLEGLRDFSVIATAPQKRLAIKTFVAKFSDGIIREAVLRELKRGGQVYFLHNEVDTIDNMREKLQSLVPEARIVVGHGQMNERELERVMRDFTQQRANLLLCTTIIETGIDNPHANTILINRAEKFGLAQLHQLRGRVGRSHHQAYSYLLVQDEKALTKQAKQRLEAIQHMEELGAGFYLAMHDLEIRGAGEVLGENQSGEMQEVGFNLYTEMLNRAVAALKQGREPDLTQPLGVTTEINLHAPALLPDAYAPDVHERLTLYKRLSNCETEEDINALQEELIDRFGELPPQGQCLLATHRLRLLARPLGIVKLDATASQLTVQFCPNPPIEPIRIIELIQKNRHFKLAGQDKLAVVRHMPTLKERVDAVKDLFRQLGA</sequence>
<dbReference type="GO" id="GO:0005524">
    <property type="term" value="F:ATP binding"/>
    <property type="evidence" value="ECO:0007669"/>
    <property type="project" value="UniProtKB-UniRule"/>
</dbReference>
<dbReference type="EC" id="3.6.4.-" evidence="13"/>
<dbReference type="InterPro" id="IPR005118">
    <property type="entry name" value="TRCF_C"/>
</dbReference>
<dbReference type="SUPFAM" id="SSF141259">
    <property type="entry name" value="CarD-like"/>
    <property type="match status" value="1"/>
</dbReference>
<dbReference type="Proteomes" id="UP000005633">
    <property type="component" value="Chromosome"/>
</dbReference>
<dbReference type="GO" id="GO:0016787">
    <property type="term" value="F:hydrolase activity"/>
    <property type="evidence" value="ECO:0007669"/>
    <property type="project" value="UniProtKB-KW"/>
</dbReference>
<organism evidence="17 18">
    <name type="scientific">Azospira oryzae (strain ATCC BAA-33 / DSM 13638 / PS)</name>
    <name type="common">Dechlorosoma suillum</name>
    <dbReference type="NCBI Taxonomy" id="640081"/>
    <lineage>
        <taxon>Bacteria</taxon>
        <taxon>Pseudomonadati</taxon>
        <taxon>Pseudomonadota</taxon>
        <taxon>Betaproteobacteria</taxon>
        <taxon>Rhodocyclales</taxon>
        <taxon>Rhodocyclaceae</taxon>
        <taxon>Azospira</taxon>
    </lineage>
</organism>
<dbReference type="Pfam" id="PF02559">
    <property type="entry name" value="CarD_TRCF_RID"/>
    <property type="match status" value="1"/>
</dbReference>
<evidence type="ECO:0000256" key="2">
    <source>
        <dbReference type="ARBA" id="ARBA00022490"/>
    </source>
</evidence>
<dbReference type="PANTHER" id="PTHR47964:SF1">
    <property type="entry name" value="ATP-DEPENDENT DNA HELICASE HOMOLOG RECG, CHLOROPLASTIC"/>
    <property type="match status" value="1"/>
</dbReference>
<evidence type="ECO:0000256" key="12">
    <source>
        <dbReference type="ARBA" id="ARBA00070128"/>
    </source>
</evidence>
<dbReference type="Pfam" id="PF21132">
    <property type="entry name" value="MFD_D3"/>
    <property type="match status" value="1"/>
</dbReference>
<dbReference type="InterPro" id="IPR036101">
    <property type="entry name" value="CarD-like/TRCF_RID_sf"/>
</dbReference>
<evidence type="ECO:0000259" key="16">
    <source>
        <dbReference type="PROSITE" id="PS51194"/>
    </source>
</evidence>
<accession>G8QLV5</accession>
<name>G8QLV5_AZOOP</name>
<dbReference type="SUPFAM" id="SSF143517">
    <property type="entry name" value="TRCF domain-like"/>
    <property type="match status" value="1"/>
</dbReference>
<comment type="function">
    <text evidence="13">Couples transcription and DNA repair by recognizing RNA polymerase (RNAP) stalled at DNA lesions. Mediates ATP-dependent release of RNAP and its truncated transcript from the DNA, and recruitment of nucleotide excision repair machinery to the damaged site.</text>
</comment>
<evidence type="ECO:0000256" key="13">
    <source>
        <dbReference type="HAMAP-Rule" id="MF_00969"/>
    </source>
</evidence>
<dbReference type="SMART" id="SM01058">
    <property type="entry name" value="CarD_TRCF"/>
    <property type="match status" value="1"/>
</dbReference>
<dbReference type="InterPro" id="IPR047112">
    <property type="entry name" value="RecG/Mfd"/>
</dbReference>
<dbReference type="EMBL" id="CP003153">
    <property type="protein sequence ID" value="AEV26745.1"/>
    <property type="molecule type" value="Genomic_DNA"/>
</dbReference>
<dbReference type="KEGG" id="dsu:Dsui_2385"/>
<dbReference type="InterPro" id="IPR048635">
    <property type="entry name" value="MFD_D3"/>
</dbReference>
<dbReference type="InterPro" id="IPR041471">
    <property type="entry name" value="UvrB_inter"/>
</dbReference>
<dbReference type="SMART" id="SM00490">
    <property type="entry name" value="HELICc"/>
    <property type="match status" value="1"/>
</dbReference>
<evidence type="ECO:0000313" key="17">
    <source>
        <dbReference type="EMBL" id="AEV26745.1"/>
    </source>
</evidence>
<dbReference type="InterPro" id="IPR004576">
    <property type="entry name" value="Mfd"/>
</dbReference>
<evidence type="ECO:0000259" key="15">
    <source>
        <dbReference type="PROSITE" id="PS51192"/>
    </source>
</evidence>
<evidence type="ECO:0000256" key="4">
    <source>
        <dbReference type="ARBA" id="ARBA00022763"/>
    </source>
</evidence>
<dbReference type="GO" id="GO:0000716">
    <property type="term" value="P:transcription-coupled nucleotide-excision repair, DNA damage recognition"/>
    <property type="evidence" value="ECO:0007669"/>
    <property type="project" value="UniProtKB-UniRule"/>
</dbReference>
<dbReference type="CDD" id="cd17991">
    <property type="entry name" value="DEXHc_TRCF"/>
    <property type="match status" value="1"/>
</dbReference>
<dbReference type="InterPro" id="IPR001650">
    <property type="entry name" value="Helicase_C-like"/>
</dbReference>
<comment type="similarity">
    <text evidence="11 13">In the C-terminal section; belongs to the helicase family. RecG subfamily.</text>
</comment>
<dbReference type="AlphaFoldDB" id="G8QLV5"/>
<dbReference type="HOGENOM" id="CLU_005122_1_3_4"/>
<feature type="domain" description="Helicase ATP-binding" evidence="15">
    <location>
        <begin position="670"/>
        <end position="831"/>
    </location>
</feature>
<evidence type="ECO:0000256" key="10">
    <source>
        <dbReference type="ARBA" id="ARBA00061104"/>
    </source>
</evidence>
<evidence type="ECO:0000256" key="7">
    <source>
        <dbReference type="ARBA" id="ARBA00022840"/>
    </source>
</evidence>
<dbReference type="OrthoDB" id="9804325at2"/>
<feature type="compositionally biased region" description="Low complexity" evidence="14">
    <location>
        <begin position="9"/>
        <end position="22"/>
    </location>
</feature>
<dbReference type="Gene3D" id="3.30.2060.10">
    <property type="entry name" value="Penicillin-binding protein 1b domain"/>
    <property type="match status" value="1"/>
</dbReference>
<evidence type="ECO:0000256" key="11">
    <source>
        <dbReference type="ARBA" id="ARBA00061399"/>
    </source>
</evidence>
<dbReference type="SMART" id="SM00487">
    <property type="entry name" value="DEXDc"/>
    <property type="match status" value="1"/>
</dbReference>
<dbReference type="STRING" id="640081.Dsui_2385"/>
<dbReference type="PROSITE" id="PS51192">
    <property type="entry name" value="HELICASE_ATP_BIND_1"/>
    <property type="match status" value="1"/>
</dbReference>
<dbReference type="SUPFAM" id="SSF52540">
    <property type="entry name" value="P-loop containing nucleoside triphosphate hydrolases"/>
    <property type="match status" value="4"/>
</dbReference>
<evidence type="ECO:0000256" key="14">
    <source>
        <dbReference type="SAM" id="MobiDB-lite"/>
    </source>
</evidence>
<comment type="subcellular location">
    <subcellularLocation>
        <location evidence="1 13">Cytoplasm</location>
    </subcellularLocation>
</comment>
<keyword evidence="7 13" id="KW-0067">ATP-binding</keyword>
<keyword evidence="5 13" id="KW-0378">Hydrolase</keyword>
<dbReference type="InterPro" id="IPR011545">
    <property type="entry name" value="DEAD/DEAH_box_helicase_dom"/>
</dbReference>
<dbReference type="Pfam" id="PF00271">
    <property type="entry name" value="Helicase_C"/>
    <property type="match status" value="1"/>
</dbReference>
<dbReference type="Pfam" id="PF03461">
    <property type="entry name" value="TRCF"/>
    <property type="match status" value="1"/>
</dbReference>
<evidence type="ECO:0000256" key="3">
    <source>
        <dbReference type="ARBA" id="ARBA00022741"/>
    </source>
</evidence>
<keyword evidence="4 13" id="KW-0227">DNA damage</keyword>
<evidence type="ECO:0000256" key="1">
    <source>
        <dbReference type="ARBA" id="ARBA00004496"/>
    </source>
</evidence>
<keyword evidence="3 13" id="KW-0547">Nucleotide-binding</keyword>
<dbReference type="Pfam" id="PF17757">
    <property type="entry name" value="UvrB_inter"/>
    <property type="match status" value="1"/>
</dbReference>
<dbReference type="Gene3D" id="3.40.50.11140">
    <property type="match status" value="1"/>
</dbReference>
<dbReference type="Gene3D" id="3.90.1150.50">
    <property type="entry name" value="Transcription-repair-coupling factor, D7 domain"/>
    <property type="match status" value="1"/>
</dbReference>
<evidence type="ECO:0000313" key="18">
    <source>
        <dbReference type="Proteomes" id="UP000005633"/>
    </source>
</evidence>
<dbReference type="PANTHER" id="PTHR47964">
    <property type="entry name" value="ATP-DEPENDENT DNA HELICASE HOMOLOG RECG, CHLOROPLASTIC"/>
    <property type="match status" value="1"/>
</dbReference>
<dbReference type="GO" id="GO:0003678">
    <property type="term" value="F:DNA helicase activity"/>
    <property type="evidence" value="ECO:0007669"/>
    <property type="project" value="TreeGrafter"/>
</dbReference>
<evidence type="ECO:0000256" key="5">
    <source>
        <dbReference type="ARBA" id="ARBA00022801"/>
    </source>
</evidence>
<evidence type="ECO:0000256" key="8">
    <source>
        <dbReference type="ARBA" id="ARBA00023125"/>
    </source>
</evidence>
<feature type="domain" description="Helicase C-terminal" evidence="16">
    <location>
        <begin position="852"/>
        <end position="1006"/>
    </location>
</feature>
<dbReference type="SMART" id="SM00982">
    <property type="entry name" value="TRCF"/>
    <property type="match status" value="1"/>
</dbReference>
<evidence type="ECO:0000256" key="9">
    <source>
        <dbReference type="ARBA" id="ARBA00023204"/>
    </source>
</evidence>
<feature type="region of interest" description="Disordered" evidence="14">
    <location>
        <begin position="1"/>
        <end position="22"/>
    </location>
</feature>
<dbReference type="GO" id="GO:0003684">
    <property type="term" value="F:damaged DNA binding"/>
    <property type="evidence" value="ECO:0007669"/>
    <property type="project" value="InterPro"/>
</dbReference>
<dbReference type="GO" id="GO:0005737">
    <property type="term" value="C:cytoplasm"/>
    <property type="evidence" value="ECO:0007669"/>
    <property type="project" value="UniProtKB-SubCell"/>
</dbReference>
<evidence type="ECO:0000256" key="6">
    <source>
        <dbReference type="ARBA" id="ARBA00022806"/>
    </source>
</evidence>
<keyword evidence="8 13" id="KW-0238">DNA-binding</keyword>
<reference evidence="17 18" key="1">
    <citation type="journal article" date="2012" name="J. Bacteriol.">
        <title>Complete genome sequence of the anaerobic perchlorate-reducing bacterium Azospira suillum strain PS.</title>
        <authorList>
            <person name="Byrne-Bailey K.G."/>
            <person name="Coates J.D."/>
        </authorList>
    </citation>
    <scope>NUCLEOTIDE SEQUENCE [LARGE SCALE GENOMIC DNA]</scope>
    <source>
        <strain evidence="18">ATCC BAA-33 / DSM 13638 / PS</strain>
    </source>
</reference>